<dbReference type="GO" id="GO:0015562">
    <property type="term" value="F:efflux transmembrane transporter activity"/>
    <property type="evidence" value="ECO:0007669"/>
    <property type="project" value="TreeGrafter"/>
</dbReference>
<dbReference type="InParanoid" id="A0A3M0CFR8"/>
<evidence type="ECO:0000256" key="1">
    <source>
        <dbReference type="ARBA" id="ARBA00009477"/>
    </source>
</evidence>
<proteinExistence type="inferred from homology"/>
<dbReference type="InterPro" id="IPR006143">
    <property type="entry name" value="RND_pump_MFP"/>
</dbReference>
<dbReference type="NCBIfam" id="TIGR01730">
    <property type="entry name" value="RND_mfp"/>
    <property type="match status" value="1"/>
</dbReference>
<comment type="similarity">
    <text evidence="1">Belongs to the membrane fusion protein (MFP) (TC 8.A.1) family.</text>
</comment>
<dbReference type="EMBL" id="REFR01000015">
    <property type="protein sequence ID" value="RMB02013.1"/>
    <property type="molecule type" value="Genomic_DNA"/>
</dbReference>
<comment type="caution">
    <text evidence="2">The sequence shown here is derived from an EMBL/GenBank/DDBJ whole genome shotgun (WGS) entry which is preliminary data.</text>
</comment>
<accession>A0A3M0CFR8</accession>
<dbReference type="SUPFAM" id="SSF111369">
    <property type="entry name" value="HlyD-like secretion proteins"/>
    <property type="match status" value="1"/>
</dbReference>
<dbReference type="Proteomes" id="UP000271227">
    <property type="component" value="Unassembled WGS sequence"/>
</dbReference>
<dbReference type="RefSeq" id="WP_170163930.1">
    <property type="nucleotide sequence ID" value="NZ_REFR01000015.1"/>
</dbReference>
<dbReference type="Gene3D" id="1.10.287.470">
    <property type="entry name" value="Helix hairpin bin"/>
    <property type="match status" value="1"/>
</dbReference>
<dbReference type="AlphaFoldDB" id="A0A3M0CFR8"/>
<gene>
    <name evidence="2" type="ORF">BXY39_3523</name>
</gene>
<dbReference type="Gene3D" id="2.40.30.170">
    <property type="match status" value="1"/>
</dbReference>
<evidence type="ECO:0000313" key="2">
    <source>
        <dbReference type="EMBL" id="RMB02013.1"/>
    </source>
</evidence>
<reference evidence="2 3" key="1">
    <citation type="submission" date="2018-10" db="EMBL/GenBank/DDBJ databases">
        <title>Genomic Encyclopedia of Archaeal and Bacterial Type Strains, Phase II (KMG-II): from individual species to whole genera.</title>
        <authorList>
            <person name="Goeker M."/>
        </authorList>
    </citation>
    <scope>NUCLEOTIDE SEQUENCE [LARGE SCALE GENOMIC DNA]</scope>
    <source>
        <strain evidence="2 3">DSM 25217</strain>
    </source>
</reference>
<evidence type="ECO:0000313" key="3">
    <source>
        <dbReference type="Proteomes" id="UP000271227"/>
    </source>
</evidence>
<dbReference type="PANTHER" id="PTHR30469">
    <property type="entry name" value="MULTIDRUG RESISTANCE PROTEIN MDTA"/>
    <property type="match status" value="1"/>
</dbReference>
<dbReference type="PANTHER" id="PTHR30469:SF11">
    <property type="entry name" value="BLL4320 PROTEIN"/>
    <property type="match status" value="1"/>
</dbReference>
<protein>
    <submittedName>
        <fullName evidence="2">RND family efflux transporter MFP subunit</fullName>
    </submittedName>
</protein>
<dbReference type="GO" id="GO:1990281">
    <property type="term" value="C:efflux pump complex"/>
    <property type="evidence" value="ECO:0007669"/>
    <property type="project" value="TreeGrafter"/>
</dbReference>
<sequence>MPNKLVSFGAPMLLAVSLVAAGAVFVSHAESSHRSSKPAAALSVSTMAVEQAASFSTERFFIGRIEARRETALGFEFGGRVIEVLVNEGDAVQSGTVLARLDTDILRAERAELVGMRDQAAADSALADATLIRMREARSLNAISVQALDEAEKGARARRAALRRAEASVRSIDVRLEKSVLKAPYDGVVAERFIDEGLVVEAGSPLIRLLETGALEARIGVAGDGVGYFERGDIHILSVDGRNYSATVSGVLPVRDRTTRSVDVIFHFNGDSGPLRQGDLARATITTPIEESGYWVPVAALTESARGLWAVYVAEPSEGADAIISRRDIEVLHHDTDRAFVRGALEPGDRLVADGLHRLSPGLLVAVRNAGSSSLAVRSED</sequence>
<keyword evidence="3" id="KW-1185">Reference proteome</keyword>
<dbReference type="Gene3D" id="2.40.50.100">
    <property type="match status" value="1"/>
</dbReference>
<organism evidence="2 3">
    <name type="scientific">Eilatimonas milleporae</name>
    <dbReference type="NCBI Taxonomy" id="911205"/>
    <lineage>
        <taxon>Bacteria</taxon>
        <taxon>Pseudomonadati</taxon>
        <taxon>Pseudomonadota</taxon>
        <taxon>Alphaproteobacteria</taxon>
        <taxon>Kordiimonadales</taxon>
        <taxon>Kordiimonadaceae</taxon>
        <taxon>Eilatimonas</taxon>
    </lineage>
</organism>
<dbReference type="Gene3D" id="2.40.420.20">
    <property type="match status" value="1"/>
</dbReference>
<name>A0A3M0CFR8_9PROT</name>